<evidence type="ECO:0000256" key="1">
    <source>
        <dbReference type="SAM" id="MobiDB-lite"/>
    </source>
</evidence>
<accession>A0A8T1WTZ5</accession>
<reference evidence="2" key="1">
    <citation type="submission" date="2021-02" db="EMBL/GenBank/DDBJ databases">
        <authorList>
            <person name="Palmer J.M."/>
        </authorList>
    </citation>
    <scope>NUCLEOTIDE SEQUENCE</scope>
    <source>
        <strain evidence="2">SCRP23</strain>
    </source>
</reference>
<feature type="compositionally biased region" description="Low complexity" evidence="1">
    <location>
        <begin position="29"/>
        <end position="42"/>
    </location>
</feature>
<feature type="compositionally biased region" description="Pro residues" evidence="1">
    <location>
        <begin position="1"/>
        <end position="28"/>
    </location>
</feature>
<protein>
    <submittedName>
        <fullName evidence="2">Uncharacterized protein</fullName>
    </submittedName>
</protein>
<evidence type="ECO:0000313" key="2">
    <source>
        <dbReference type="EMBL" id="KAG7397602.1"/>
    </source>
</evidence>
<feature type="compositionally biased region" description="Basic and acidic residues" evidence="1">
    <location>
        <begin position="75"/>
        <end position="94"/>
    </location>
</feature>
<dbReference type="OrthoDB" id="127129at2759"/>
<gene>
    <name evidence="2" type="ORF">PHYBOEH_000478</name>
</gene>
<evidence type="ECO:0000313" key="3">
    <source>
        <dbReference type="Proteomes" id="UP000693981"/>
    </source>
</evidence>
<feature type="compositionally biased region" description="Basic residues" evidence="1">
    <location>
        <begin position="95"/>
        <end position="107"/>
    </location>
</feature>
<dbReference type="EMBL" id="JAGDFL010000107">
    <property type="protein sequence ID" value="KAG7397602.1"/>
    <property type="molecule type" value="Genomic_DNA"/>
</dbReference>
<comment type="caution">
    <text evidence="2">The sequence shown here is derived from an EMBL/GenBank/DDBJ whole genome shotgun (WGS) entry which is preliminary data.</text>
</comment>
<keyword evidence="3" id="KW-1185">Reference proteome</keyword>
<dbReference type="AlphaFoldDB" id="A0A8T1WTZ5"/>
<dbReference type="Proteomes" id="UP000693981">
    <property type="component" value="Unassembled WGS sequence"/>
</dbReference>
<name>A0A8T1WTZ5_9STRA</name>
<sequence length="190" mass="21212">MPEPSPNPPMLPPFRRPHAPPPPPPSTSPPTDATRSPTSPSPVDRSSIPEPPRASLGNLPRRSMLAPEVTTPSEDFARGRDSDEHKGEEPEGEKHRKHRPRKKRRSRILSELRPVDGPQSALQPSVPDITDDDSQDGDNPLEAPDSGARAKEAFAAQRVRMRKAWCPDLRIYMYVRWLMVEFVTVLIDGL</sequence>
<organism evidence="2 3">
    <name type="scientific">Phytophthora boehmeriae</name>
    <dbReference type="NCBI Taxonomy" id="109152"/>
    <lineage>
        <taxon>Eukaryota</taxon>
        <taxon>Sar</taxon>
        <taxon>Stramenopiles</taxon>
        <taxon>Oomycota</taxon>
        <taxon>Peronosporomycetes</taxon>
        <taxon>Peronosporales</taxon>
        <taxon>Peronosporaceae</taxon>
        <taxon>Phytophthora</taxon>
    </lineage>
</organism>
<feature type="region of interest" description="Disordered" evidence="1">
    <location>
        <begin position="1"/>
        <end position="149"/>
    </location>
</feature>
<proteinExistence type="predicted"/>